<sequence length="485" mass="50941">MNFRPSMFTLALSTAPSRHAPHASPGAGRSRLSRLFRRHAADVADGTTVRAWRPLRAFAYFALTAVVAANAVVALPTVGPLISTSSVVATAAALLPVMWNPDRGHAVSLAAVTAAVVSLTVTCLYSGPASNTVANWWVLETAVLLLLLVSAVRRPRAPAAVALAVILTAAVVASPLRVGFSVTPPTSPREALQLCLIWLVLAVAAVGVGCYLRFLDARYRATAAAERQAQRLALAHDLHDFAAHDVTSVVVLAQAAQVLAETETERALELLPQIESAGKHALAAMDRTVKIFAAADADEEDTAAGQAGEDTGNEHRLPQHDMSELPALTARFTRTGSVRTRLDVAEDVLPRLTPELSAVGYRIVVEALTNVRRHAVAATLVEINALIVGHGDSDHVHLTVVNDAAGRAEPSALSDPHRQGGIGLTGLAERVTALGGTLHAGSYQSAGWRVRVCLPLTLPCTAAPPLPKGADPQGSGPRQRGFRPV</sequence>
<evidence type="ECO:0000256" key="9">
    <source>
        <dbReference type="SAM" id="MobiDB-lite"/>
    </source>
</evidence>
<dbReference type="Proteomes" id="UP001610990">
    <property type="component" value="Unassembled WGS sequence"/>
</dbReference>
<dbReference type="InterPro" id="IPR011712">
    <property type="entry name" value="Sig_transdc_His_kin_sub3_dim/P"/>
</dbReference>
<feature type="region of interest" description="Disordered" evidence="9">
    <location>
        <begin position="463"/>
        <end position="485"/>
    </location>
</feature>
<keyword evidence="10" id="KW-0472">Membrane</keyword>
<evidence type="ECO:0000256" key="5">
    <source>
        <dbReference type="ARBA" id="ARBA00022741"/>
    </source>
</evidence>
<feature type="transmembrane region" description="Helical" evidence="10">
    <location>
        <begin position="159"/>
        <end position="179"/>
    </location>
</feature>
<dbReference type="Pfam" id="PF07730">
    <property type="entry name" value="HisKA_3"/>
    <property type="match status" value="1"/>
</dbReference>
<evidence type="ECO:0000256" key="4">
    <source>
        <dbReference type="ARBA" id="ARBA00022679"/>
    </source>
</evidence>
<evidence type="ECO:0000313" key="12">
    <source>
        <dbReference type="EMBL" id="MFH8587993.1"/>
    </source>
</evidence>
<dbReference type="PANTHER" id="PTHR24421">
    <property type="entry name" value="NITRATE/NITRITE SENSOR PROTEIN NARX-RELATED"/>
    <property type="match status" value="1"/>
</dbReference>
<keyword evidence="3" id="KW-0597">Phosphoprotein</keyword>
<feature type="transmembrane region" description="Helical" evidence="10">
    <location>
        <begin position="191"/>
        <end position="212"/>
    </location>
</feature>
<keyword evidence="13" id="KW-1185">Reference proteome</keyword>
<evidence type="ECO:0000259" key="11">
    <source>
        <dbReference type="Pfam" id="PF07730"/>
    </source>
</evidence>
<name>A0ABW7RIS8_9ACTN</name>
<feature type="transmembrane region" description="Helical" evidence="10">
    <location>
        <begin position="81"/>
        <end position="99"/>
    </location>
</feature>
<keyword evidence="10" id="KW-1133">Transmembrane helix</keyword>
<keyword evidence="6 12" id="KW-0418">Kinase</keyword>
<keyword evidence="4" id="KW-0808">Transferase</keyword>
<evidence type="ECO:0000256" key="10">
    <source>
        <dbReference type="SAM" id="Phobius"/>
    </source>
</evidence>
<evidence type="ECO:0000313" key="13">
    <source>
        <dbReference type="Proteomes" id="UP001610990"/>
    </source>
</evidence>
<dbReference type="CDD" id="cd16917">
    <property type="entry name" value="HATPase_UhpB-NarQ-NarX-like"/>
    <property type="match status" value="1"/>
</dbReference>
<dbReference type="RefSeq" id="WP_367431197.1">
    <property type="nucleotide sequence ID" value="NZ_CP108413.1"/>
</dbReference>
<proteinExistence type="predicted"/>
<keyword evidence="8" id="KW-0902">Two-component regulatory system</keyword>
<evidence type="ECO:0000256" key="8">
    <source>
        <dbReference type="ARBA" id="ARBA00023012"/>
    </source>
</evidence>
<organism evidence="12 13">
    <name type="scientific">Streptomyces celluloflavus</name>
    <dbReference type="NCBI Taxonomy" id="58344"/>
    <lineage>
        <taxon>Bacteria</taxon>
        <taxon>Bacillati</taxon>
        <taxon>Actinomycetota</taxon>
        <taxon>Actinomycetes</taxon>
        <taxon>Kitasatosporales</taxon>
        <taxon>Streptomycetaceae</taxon>
        <taxon>Streptomyces</taxon>
    </lineage>
</organism>
<dbReference type="InterPro" id="IPR036890">
    <property type="entry name" value="HATPase_C_sf"/>
</dbReference>
<feature type="transmembrane region" description="Helical" evidence="10">
    <location>
        <begin position="57"/>
        <end position="75"/>
    </location>
</feature>
<dbReference type="SUPFAM" id="SSF55874">
    <property type="entry name" value="ATPase domain of HSP90 chaperone/DNA topoisomerase II/histidine kinase"/>
    <property type="match status" value="1"/>
</dbReference>
<dbReference type="EMBL" id="JBIRGH010000020">
    <property type="protein sequence ID" value="MFH8587993.1"/>
    <property type="molecule type" value="Genomic_DNA"/>
</dbReference>
<keyword evidence="7" id="KW-0067">ATP-binding</keyword>
<dbReference type="GO" id="GO:0016301">
    <property type="term" value="F:kinase activity"/>
    <property type="evidence" value="ECO:0007669"/>
    <property type="project" value="UniProtKB-KW"/>
</dbReference>
<keyword evidence="5" id="KW-0547">Nucleotide-binding</keyword>
<dbReference type="Gene3D" id="1.20.5.1930">
    <property type="match status" value="1"/>
</dbReference>
<gene>
    <name evidence="12" type="ORF">ACH4GP_26940</name>
</gene>
<evidence type="ECO:0000256" key="7">
    <source>
        <dbReference type="ARBA" id="ARBA00022840"/>
    </source>
</evidence>
<feature type="transmembrane region" description="Helical" evidence="10">
    <location>
        <begin position="106"/>
        <end position="127"/>
    </location>
</feature>
<comment type="caution">
    <text evidence="12">The sequence shown here is derived from an EMBL/GenBank/DDBJ whole genome shotgun (WGS) entry which is preliminary data.</text>
</comment>
<feature type="domain" description="Signal transduction histidine kinase subgroup 3 dimerisation and phosphoacceptor" evidence="11">
    <location>
        <begin position="231"/>
        <end position="290"/>
    </location>
</feature>
<evidence type="ECO:0000256" key="1">
    <source>
        <dbReference type="ARBA" id="ARBA00000085"/>
    </source>
</evidence>
<dbReference type="EC" id="2.7.13.3" evidence="2"/>
<protein>
    <recommendedName>
        <fullName evidence="2">histidine kinase</fullName>
        <ecNumber evidence="2">2.7.13.3</ecNumber>
    </recommendedName>
</protein>
<dbReference type="Gene3D" id="3.30.565.10">
    <property type="entry name" value="Histidine kinase-like ATPase, C-terminal domain"/>
    <property type="match status" value="1"/>
</dbReference>
<feature type="transmembrane region" description="Helical" evidence="10">
    <location>
        <begin position="133"/>
        <end position="152"/>
    </location>
</feature>
<accession>A0ABW7RIS8</accession>
<evidence type="ECO:0000256" key="6">
    <source>
        <dbReference type="ARBA" id="ARBA00022777"/>
    </source>
</evidence>
<evidence type="ECO:0000256" key="3">
    <source>
        <dbReference type="ARBA" id="ARBA00022553"/>
    </source>
</evidence>
<evidence type="ECO:0000256" key="2">
    <source>
        <dbReference type="ARBA" id="ARBA00012438"/>
    </source>
</evidence>
<reference evidence="12 13" key="1">
    <citation type="submission" date="2024-10" db="EMBL/GenBank/DDBJ databases">
        <title>The Natural Products Discovery Center: Release of the First 8490 Sequenced Strains for Exploring Actinobacteria Biosynthetic Diversity.</title>
        <authorList>
            <person name="Kalkreuter E."/>
            <person name="Kautsar S.A."/>
            <person name="Yang D."/>
            <person name="Bader C.D."/>
            <person name="Teijaro C.N."/>
            <person name="Fluegel L."/>
            <person name="Davis C.M."/>
            <person name="Simpson J.R."/>
            <person name="Lauterbach L."/>
            <person name="Steele A.D."/>
            <person name="Gui C."/>
            <person name="Meng S."/>
            <person name="Li G."/>
            <person name="Viehrig K."/>
            <person name="Ye F."/>
            <person name="Su P."/>
            <person name="Kiefer A.F."/>
            <person name="Nichols A."/>
            <person name="Cepeda A.J."/>
            <person name="Yan W."/>
            <person name="Fan B."/>
            <person name="Jiang Y."/>
            <person name="Adhikari A."/>
            <person name="Zheng C.-J."/>
            <person name="Schuster L."/>
            <person name="Cowan T.M."/>
            <person name="Smanski M.J."/>
            <person name="Chevrette M.G."/>
            <person name="De Carvalho L.P.S."/>
            <person name="Shen B."/>
        </authorList>
    </citation>
    <scope>NUCLEOTIDE SEQUENCE [LARGE SCALE GENOMIC DNA]</scope>
    <source>
        <strain evidence="12 13">NPDC018013</strain>
    </source>
</reference>
<comment type="catalytic activity">
    <reaction evidence="1">
        <text>ATP + protein L-histidine = ADP + protein N-phospho-L-histidine.</text>
        <dbReference type="EC" id="2.7.13.3"/>
    </reaction>
</comment>
<dbReference type="InterPro" id="IPR050482">
    <property type="entry name" value="Sensor_HK_TwoCompSys"/>
</dbReference>
<dbReference type="PANTHER" id="PTHR24421:SF10">
    <property type="entry name" value="NITRATE_NITRITE SENSOR PROTEIN NARQ"/>
    <property type="match status" value="1"/>
</dbReference>
<keyword evidence="10" id="KW-0812">Transmembrane</keyword>